<keyword evidence="1" id="KW-1185">Reference proteome</keyword>
<dbReference type="WBParaSite" id="nRc.2.0.1.t35943-RA">
    <property type="protein sequence ID" value="nRc.2.0.1.t35943-RA"/>
    <property type="gene ID" value="nRc.2.0.1.g35943"/>
</dbReference>
<name>A0A915KAZ4_ROMCU</name>
<organism evidence="1 2">
    <name type="scientific">Romanomermis culicivorax</name>
    <name type="common">Nematode worm</name>
    <dbReference type="NCBI Taxonomy" id="13658"/>
    <lineage>
        <taxon>Eukaryota</taxon>
        <taxon>Metazoa</taxon>
        <taxon>Ecdysozoa</taxon>
        <taxon>Nematoda</taxon>
        <taxon>Enoplea</taxon>
        <taxon>Dorylaimia</taxon>
        <taxon>Mermithida</taxon>
        <taxon>Mermithoidea</taxon>
        <taxon>Mermithidae</taxon>
        <taxon>Romanomermis</taxon>
    </lineage>
</organism>
<evidence type="ECO:0000313" key="1">
    <source>
        <dbReference type="Proteomes" id="UP000887565"/>
    </source>
</evidence>
<reference evidence="2" key="1">
    <citation type="submission" date="2022-11" db="UniProtKB">
        <authorList>
            <consortium name="WormBaseParasite"/>
        </authorList>
    </citation>
    <scope>IDENTIFICATION</scope>
</reference>
<sequence length="95" mass="11280">MYNMDDDMDSQKSYQVKKLRKKWTALKVVYTKLLLYDFGQSKIRKSKSGTRVPLFGMNRKSGAARYHVKIYEMCIADTYTLCRPNTLKNKRFDRP</sequence>
<dbReference type="Proteomes" id="UP000887565">
    <property type="component" value="Unplaced"/>
</dbReference>
<dbReference type="AlphaFoldDB" id="A0A915KAZ4"/>
<accession>A0A915KAZ4</accession>
<protein>
    <submittedName>
        <fullName evidence="2">Uncharacterized protein</fullName>
    </submittedName>
</protein>
<evidence type="ECO:0000313" key="2">
    <source>
        <dbReference type="WBParaSite" id="nRc.2.0.1.t35943-RA"/>
    </source>
</evidence>
<proteinExistence type="predicted"/>